<reference evidence="1" key="2">
    <citation type="submission" date="2020-11" db="EMBL/GenBank/DDBJ databases">
        <authorList>
            <person name="McCartney M.A."/>
            <person name="Auch B."/>
            <person name="Kono T."/>
            <person name="Mallez S."/>
            <person name="Becker A."/>
            <person name="Gohl D.M."/>
            <person name="Silverstein K.A.T."/>
            <person name="Koren S."/>
            <person name="Bechman K.B."/>
            <person name="Herman A."/>
            <person name="Abrahante J.E."/>
            <person name="Garbe J."/>
        </authorList>
    </citation>
    <scope>NUCLEOTIDE SEQUENCE</scope>
    <source>
        <strain evidence="1">Duluth1</strain>
        <tissue evidence="1">Whole animal</tissue>
    </source>
</reference>
<reference evidence="1" key="1">
    <citation type="journal article" date="2019" name="bioRxiv">
        <title>The Genome of the Zebra Mussel, Dreissena polymorpha: A Resource for Invasive Species Research.</title>
        <authorList>
            <person name="McCartney M.A."/>
            <person name="Auch B."/>
            <person name="Kono T."/>
            <person name="Mallez S."/>
            <person name="Zhang Y."/>
            <person name="Obille A."/>
            <person name="Becker A."/>
            <person name="Abrahante J.E."/>
            <person name="Garbe J."/>
            <person name="Badalamenti J.P."/>
            <person name="Herman A."/>
            <person name="Mangelson H."/>
            <person name="Liachko I."/>
            <person name="Sullivan S."/>
            <person name="Sone E.D."/>
            <person name="Koren S."/>
            <person name="Silverstein K.A.T."/>
            <person name="Beckman K.B."/>
            <person name="Gohl D.M."/>
        </authorList>
    </citation>
    <scope>NUCLEOTIDE SEQUENCE</scope>
    <source>
        <strain evidence="1">Duluth1</strain>
        <tissue evidence="1">Whole animal</tissue>
    </source>
</reference>
<evidence type="ECO:0000313" key="2">
    <source>
        <dbReference type="Proteomes" id="UP000828390"/>
    </source>
</evidence>
<evidence type="ECO:0000313" key="1">
    <source>
        <dbReference type="EMBL" id="KAH3697936.1"/>
    </source>
</evidence>
<keyword evidence="2" id="KW-1185">Reference proteome</keyword>
<organism evidence="1 2">
    <name type="scientific">Dreissena polymorpha</name>
    <name type="common">Zebra mussel</name>
    <name type="synonym">Mytilus polymorpha</name>
    <dbReference type="NCBI Taxonomy" id="45954"/>
    <lineage>
        <taxon>Eukaryota</taxon>
        <taxon>Metazoa</taxon>
        <taxon>Spiralia</taxon>
        <taxon>Lophotrochozoa</taxon>
        <taxon>Mollusca</taxon>
        <taxon>Bivalvia</taxon>
        <taxon>Autobranchia</taxon>
        <taxon>Heteroconchia</taxon>
        <taxon>Euheterodonta</taxon>
        <taxon>Imparidentia</taxon>
        <taxon>Neoheterodontei</taxon>
        <taxon>Myida</taxon>
        <taxon>Dreissenoidea</taxon>
        <taxon>Dreissenidae</taxon>
        <taxon>Dreissena</taxon>
    </lineage>
</organism>
<protein>
    <submittedName>
        <fullName evidence="1">Uncharacterized protein</fullName>
    </submittedName>
</protein>
<dbReference type="EMBL" id="JAIWYP010000016">
    <property type="protein sequence ID" value="KAH3697936.1"/>
    <property type="molecule type" value="Genomic_DNA"/>
</dbReference>
<gene>
    <name evidence="1" type="ORF">DPMN_085448</name>
</gene>
<comment type="caution">
    <text evidence="1">The sequence shown here is derived from an EMBL/GenBank/DDBJ whole genome shotgun (WGS) entry which is preliminary data.</text>
</comment>
<name>A0A9D3YF37_DREPO</name>
<sequence>MQGPHTIEEKCIVRTFQIAEAARKRGGSEEDHPLHLDLDELVVETISSFYWT</sequence>
<dbReference type="Proteomes" id="UP000828390">
    <property type="component" value="Unassembled WGS sequence"/>
</dbReference>
<proteinExistence type="predicted"/>
<dbReference type="AlphaFoldDB" id="A0A9D3YF37"/>
<accession>A0A9D3YF37</accession>